<sequence>MVEHDIISSTKTEEERKEEKEALKAIESCVGSLDRFISKSDYVQDLNNNQSVKSDKESPLECYGPHQPCEYYGHHQQWCALSKVNIEEVYKLPEEMRGCSC</sequence>
<name>A0A8J3MLR1_9RICK</name>
<gene>
    <name evidence="1" type="ORF">sL5_01870</name>
</gene>
<organism evidence="1 2">
    <name type="scientific">Candidatus Mesenet longicola</name>
    <dbReference type="NCBI Taxonomy" id="1892558"/>
    <lineage>
        <taxon>Bacteria</taxon>
        <taxon>Pseudomonadati</taxon>
        <taxon>Pseudomonadota</taxon>
        <taxon>Alphaproteobacteria</taxon>
        <taxon>Rickettsiales</taxon>
        <taxon>Anaplasmataceae</taxon>
        <taxon>Candidatus Mesenet</taxon>
    </lineage>
</organism>
<protein>
    <submittedName>
        <fullName evidence="1">Uncharacterized protein</fullName>
    </submittedName>
</protein>
<keyword evidence="2" id="KW-1185">Reference proteome</keyword>
<reference evidence="1 2" key="1">
    <citation type="journal article" date="2021" name="Microb. Ecol.">
        <title>Candidatus Mesenet longicola: Novel Endosymbionts of Brontispa longissima that Induce Cytoplasmic Incompatibility.</title>
        <authorList>
            <person name="Takano S."/>
            <person name="Gotoh Y."/>
            <person name="Hayashi T."/>
        </authorList>
    </citation>
    <scope>NUCLEOTIDE SEQUENCE [LARGE SCALE GENOMIC DNA]</scope>
    <source>
        <strain evidence="1">L5</strain>
    </source>
</reference>
<accession>A0A8J3MLR1</accession>
<evidence type="ECO:0000313" key="1">
    <source>
        <dbReference type="EMBL" id="GHM59194.1"/>
    </source>
</evidence>
<comment type="caution">
    <text evidence="1">The sequence shown here is derived from an EMBL/GenBank/DDBJ whole genome shotgun (WGS) entry which is preliminary data.</text>
</comment>
<dbReference type="Proteomes" id="UP000637906">
    <property type="component" value="Unassembled WGS sequence"/>
</dbReference>
<dbReference type="AlphaFoldDB" id="A0A8J3MLR1"/>
<evidence type="ECO:0000313" key="2">
    <source>
        <dbReference type="Proteomes" id="UP000637906"/>
    </source>
</evidence>
<proteinExistence type="predicted"/>
<dbReference type="EMBL" id="BNGU01000004">
    <property type="protein sequence ID" value="GHM59194.1"/>
    <property type="molecule type" value="Genomic_DNA"/>
</dbReference>